<feature type="compositionally biased region" description="Basic residues" evidence="7">
    <location>
        <begin position="62"/>
        <end position="77"/>
    </location>
</feature>
<accession>G0H9S5</accession>
<dbReference type="GO" id="GO:0005886">
    <property type="term" value="C:plasma membrane"/>
    <property type="evidence" value="ECO:0007669"/>
    <property type="project" value="UniProtKB-SubCell"/>
</dbReference>
<feature type="transmembrane region" description="Helical" evidence="8">
    <location>
        <begin position="188"/>
        <end position="212"/>
    </location>
</feature>
<evidence type="ECO:0000256" key="5">
    <source>
        <dbReference type="ARBA" id="ARBA00022989"/>
    </source>
</evidence>
<keyword evidence="3" id="KW-1003">Cell membrane</keyword>
<reference evidence="10 11" key="1">
    <citation type="journal article" date="2011" name="BMC Genomics">
        <title>Complete genome sequence of Corynebacterium variabile DSM 44702 isolated from the surface of smear-ripened cheeses and insights into cheese ripening and flavor generation.</title>
        <authorList>
            <person name="Schroeder J."/>
            <person name="Maus I."/>
            <person name="Trost E."/>
            <person name="Tauch A."/>
        </authorList>
    </citation>
    <scope>NUCLEOTIDE SEQUENCE [LARGE SCALE GENOMIC DNA]</scope>
    <source>
        <strain evidence="11">DSM 44702 / JCM 12073 / NCIMB 30131</strain>
    </source>
</reference>
<feature type="transmembrane region" description="Helical" evidence="8">
    <location>
        <begin position="161"/>
        <end position="181"/>
    </location>
</feature>
<evidence type="ECO:0000313" key="11">
    <source>
        <dbReference type="Proteomes" id="UP000006659"/>
    </source>
</evidence>
<feature type="transmembrane region" description="Helical" evidence="8">
    <location>
        <begin position="218"/>
        <end position="238"/>
    </location>
</feature>
<dbReference type="Proteomes" id="UP000006659">
    <property type="component" value="Chromosome"/>
</dbReference>
<evidence type="ECO:0000256" key="6">
    <source>
        <dbReference type="ARBA" id="ARBA00023136"/>
    </source>
</evidence>
<dbReference type="eggNOG" id="COG2323">
    <property type="taxonomic scope" value="Bacteria"/>
</dbReference>
<keyword evidence="4 8" id="KW-0812">Transmembrane</keyword>
<evidence type="ECO:0000256" key="8">
    <source>
        <dbReference type="SAM" id="Phobius"/>
    </source>
</evidence>
<dbReference type="AlphaFoldDB" id="G0H9S5"/>
<keyword evidence="6 8" id="KW-0472">Membrane</keyword>
<dbReference type="InterPro" id="IPR007353">
    <property type="entry name" value="DUF421"/>
</dbReference>
<comment type="subcellular location">
    <subcellularLocation>
        <location evidence="1">Cell membrane</location>
        <topology evidence="1">Multi-pass membrane protein</topology>
    </subcellularLocation>
</comment>
<dbReference type="Gene3D" id="3.30.240.20">
    <property type="entry name" value="bsu07140 like domains"/>
    <property type="match status" value="1"/>
</dbReference>
<evidence type="ECO:0000313" key="10">
    <source>
        <dbReference type="EMBL" id="AEK35387.1"/>
    </source>
</evidence>
<dbReference type="PANTHER" id="PTHR34582">
    <property type="entry name" value="UPF0702 TRANSMEMBRANE PROTEIN YCAP"/>
    <property type="match status" value="1"/>
</dbReference>
<feature type="region of interest" description="Disordered" evidence="7">
    <location>
        <begin position="50"/>
        <end position="128"/>
    </location>
</feature>
<dbReference type="PANTHER" id="PTHR34582:SF6">
    <property type="entry name" value="UPF0702 TRANSMEMBRANE PROTEIN YCAP"/>
    <property type="match status" value="1"/>
</dbReference>
<evidence type="ECO:0000256" key="2">
    <source>
        <dbReference type="ARBA" id="ARBA00006448"/>
    </source>
</evidence>
<evidence type="ECO:0000256" key="1">
    <source>
        <dbReference type="ARBA" id="ARBA00004651"/>
    </source>
</evidence>
<dbReference type="HOGENOM" id="CLU_836048_0_0_11"/>
<sequence length="332" mass="35257">MSTTGTVEVFGTTPRAAIDAQRVGAVMQTGGLLPDLTVAITLRTIAAFPTPLPRGSAELRPTHRHARPWRDHRRRHPERNSGTTAASSPEPGRAPHAPPPQGTPRRPTRWPVNFSRIRRSAPRGRTGGCRTVSMTASVLADAAPPDGWGAALARTLGIDAWRIPVVMISAVGVYLAFLVLVRVFGSRILTAWSTFDAVVIIMFGAVAGRVIIGHPPTLSAGLIGLFALMVMEALFGAVRRVRAARLAITASPVVIMAHGQRVEDAMRRQHVTGADLASALRRAGVTALDQVQCVIVEPTGALSILREGEEIAPELLRGVVGAELIGGVNRDA</sequence>
<dbReference type="InterPro" id="IPR023090">
    <property type="entry name" value="UPF0702_alpha/beta_dom_sf"/>
</dbReference>
<dbReference type="KEGG" id="cva:CVAR_0042"/>
<evidence type="ECO:0000259" key="9">
    <source>
        <dbReference type="Pfam" id="PF04239"/>
    </source>
</evidence>
<protein>
    <submittedName>
        <fullName evidence="10">Putative membrane protein</fullName>
    </submittedName>
</protein>
<evidence type="ECO:0000256" key="7">
    <source>
        <dbReference type="SAM" id="MobiDB-lite"/>
    </source>
</evidence>
<gene>
    <name evidence="10" type="ordered locus">CVAR_0042</name>
</gene>
<dbReference type="Pfam" id="PF04239">
    <property type="entry name" value="DUF421"/>
    <property type="match status" value="1"/>
</dbReference>
<comment type="similarity">
    <text evidence="2">Belongs to the UPF0702 family.</text>
</comment>
<name>G0H9S5_CORVD</name>
<proteinExistence type="inferred from homology"/>
<keyword evidence="5 8" id="KW-1133">Transmembrane helix</keyword>
<evidence type="ECO:0000256" key="4">
    <source>
        <dbReference type="ARBA" id="ARBA00022692"/>
    </source>
</evidence>
<dbReference type="EMBL" id="CP002917">
    <property type="protein sequence ID" value="AEK35387.1"/>
    <property type="molecule type" value="Genomic_DNA"/>
</dbReference>
<feature type="domain" description="YetF C-terminal" evidence="9">
    <location>
        <begin position="241"/>
        <end position="309"/>
    </location>
</feature>
<evidence type="ECO:0000256" key="3">
    <source>
        <dbReference type="ARBA" id="ARBA00022475"/>
    </source>
</evidence>
<organism evidence="10 11">
    <name type="scientific">Corynebacterium variabile (strain DSM 44702 / CIP 107183 / JCM 12073 / NCIMB 30131)</name>
    <name type="common">Corynebacterium mooreparkense</name>
    <dbReference type="NCBI Taxonomy" id="858619"/>
    <lineage>
        <taxon>Bacteria</taxon>
        <taxon>Bacillati</taxon>
        <taxon>Actinomycetota</taxon>
        <taxon>Actinomycetes</taxon>
        <taxon>Mycobacteriales</taxon>
        <taxon>Corynebacteriaceae</taxon>
        <taxon>Corynebacterium</taxon>
    </lineage>
</organism>